<feature type="region of interest" description="Disordered" evidence="1">
    <location>
        <begin position="79"/>
        <end position="101"/>
    </location>
</feature>
<proteinExistence type="predicted"/>
<organism evidence="2">
    <name type="scientific">Zea mays</name>
    <name type="common">Maize</name>
    <dbReference type="NCBI Taxonomy" id="4577"/>
    <lineage>
        <taxon>Eukaryota</taxon>
        <taxon>Viridiplantae</taxon>
        <taxon>Streptophyta</taxon>
        <taxon>Embryophyta</taxon>
        <taxon>Tracheophyta</taxon>
        <taxon>Spermatophyta</taxon>
        <taxon>Magnoliopsida</taxon>
        <taxon>Liliopsida</taxon>
        <taxon>Poales</taxon>
        <taxon>Poaceae</taxon>
        <taxon>PACMAD clade</taxon>
        <taxon>Panicoideae</taxon>
        <taxon>Andropogonodae</taxon>
        <taxon>Andropogoneae</taxon>
        <taxon>Tripsacinae</taxon>
        <taxon>Zea</taxon>
    </lineage>
</organism>
<evidence type="ECO:0000256" key="1">
    <source>
        <dbReference type="SAM" id="MobiDB-lite"/>
    </source>
</evidence>
<sequence length="101" mass="11263">MVILRDLIEASRHNYPSAHRANTTKVVLNYCTKAAGDQNCVIEKYLESQKQLLVSLFYELTNSISIVISRERGERVLEERLAADNAGDTEASPRGHGTAED</sequence>
<dbReference type="AlphaFoldDB" id="A0A1D6J2U5"/>
<gene>
    <name evidence="2" type="ORF">ZEAMMB73_Zm00001d024933</name>
</gene>
<accession>A0A1D6J2U5</accession>
<name>A0A1D6J2U5_MAIZE</name>
<feature type="compositionally biased region" description="Basic and acidic residues" evidence="1">
    <location>
        <begin position="91"/>
        <end position="101"/>
    </location>
</feature>
<dbReference type="EMBL" id="CM000786">
    <property type="protein sequence ID" value="AQK42358.1"/>
    <property type="molecule type" value="Genomic_DNA"/>
</dbReference>
<reference evidence="2" key="1">
    <citation type="submission" date="2015-12" db="EMBL/GenBank/DDBJ databases">
        <title>Update maize B73 reference genome by single molecule sequencing technologies.</title>
        <authorList>
            <consortium name="Maize Genome Sequencing Project"/>
            <person name="Ware D."/>
        </authorList>
    </citation>
    <scope>NUCLEOTIDE SEQUENCE</scope>
    <source>
        <tissue evidence="2">Seedling</tissue>
    </source>
</reference>
<protein>
    <submittedName>
        <fullName evidence="2">Rhomboid-like protein 19</fullName>
    </submittedName>
</protein>
<evidence type="ECO:0000313" key="2">
    <source>
        <dbReference type="EMBL" id="AQK42358.1"/>
    </source>
</evidence>